<evidence type="ECO:0000313" key="1">
    <source>
        <dbReference type="EMBL" id="VDP09163.1"/>
    </source>
</evidence>
<protein>
    <submittedName>
        <fullName evidence="3">LAM_G_DOMAIN domain-containing protein</fullName>
    </submittedName>
</protein>
<dbReference type="Proteomes" id="UP000270296">
    <property type="component" value="Unassembled WGS sequence"/>
</dbReference>
<dbReference type="OrthoDB" id="5867838at2759"/>
<organism evidence="3">
    <name type="scientific">Soboliphyme baturini</name>
    <dbReference type="NCBI Taxonomy" id="241478"/>
    <lineage>
        <taxon>Eukaryota</taxon>
        <taxon>Metazoa</taxon>
        <taxon>Ecdysozoa</taxon>
        <taxon>Nematoda</taxon>
        <taxon>Enoplea</taxon>
        <taxon>Dorylaimia</taxon>
        <taxon>Dioctophymatida</taxon>
        <taxon>Dioctophymatoidea</taxon>
        <taxon>Soboliphymatidae</taxon>
        <taxon>Soboliphyme</taxon>
    </lineage>
</organism>
<proteinExistence type="predicted"/>
<dbReference type="SUPFAM" id="SSF117281">
    <property type="entry name" value="Kelch motif"/>
    <property type="match status" value="1"/>
</dbReference>
<evidence type="ECO:0000313" key="3">
    <source>
        <dbReference type="WBParaSite" id="SBAD_0000631601-mRNA-1"/>
    </source>
</evidence>
<reference evidence="3" key="1">
    <citation type="submission" date="2016-06" db="UniProtKB">
        <authorList>
            <consortium name="WormBaseParasite"/>
        </authorList>
    </citation>
    <scope>IDENTIFICATION</scope>
</reference>
<dbReference type="WBParaSite" id="SBAD_0000631601-mRNA-1">
    <property type="protein sequence ID" value="SBAD_0000631601-mRNA-1"/>
    <property type="gene ID" value="SBAD_0000631601"/>
</dbReference>
<evidence type="ECO:0000313" key="2">
    <source>
        <dbReference type="Proteomes" id="UP000270296"/>
    </source>
</evidence>
<gene>
    <name evidence="1" type="ORF">SBAD_LOCUS6080</name>
</gene>
<sequence>MQISIAVSADYVEFRYVDDLVIAVQDTHSAGVKESLTEVFEKLDHNFRQWSLKPNPNKIEVPKLQIGRSLRLAAKSAVMLKVSAITHHTIQADRMLVATICYFLMQLAVSVAGGFYKLTDESLLNELQGSNVTLSQHHVCQHSQNHLLYFALVGVDQPNFSGFHYTLLLGSYVIDFDLGSNTSHITKYSAMDYDENSDHVMFTIDDIVYLVSYKQYRKCSVDTVELRQNQDCSFKRMNISPKVVLLSVLFPRGRVLFFKIYQANGVLNFHLLYSVKKILTMTRAKIAYAAKFNDSIVVIPTVLGCGYKWFPNKPLLIELDSGNTTQFELQGPTPQWSFNGPVTVLQKGSHLLLIGGNVATGLSSVKFSPEIWTFDMLNMTYTKLPLSVPKPVANFKACSCLDQMSGNLFISDIENGVFAATVDL</sequence>
<name>A0A183IR33_9BILA</name>
<dbReference type="InterPro" id="IPR015915">
    <property type="entry name" value="Kelch-typ_b-propeller"/>
</dbReference>
<dbReference type="AlphaFoldDB" id="A0A183IR33"/>
<accession>A0A183IR33</accession>
<reference evidence="1 2" key="2">
    <citation type="submission" date="2018-11" db="EMBL/GenBank/DDBJ databases">
        <authorList>
            <consortium name="Pathogen Informatics"/>
        </authorList>
    </citation>
    <scope>NUCLEOTIDE SEQUENCE [LARGE SCALE GENOMIC DNA]</scope>
</reference>
<keyword evidence="2" id="KW-1185">Reference proteome</keyword>
<dbReference type="EMBL" id="UZAM01009475">
    <property type="protein sequence ID" value="VDP09163.1"/>
    <property type="molecule type" value="Genomic_DNA"/>
</dbReference>